<evidence type="ECO:0000256" key="5">
    <source>
        <dbReference type="ARBA" id="ARBA00022692"/>
    </source>
</evidence>
<keyword evidence="5 9" id="KW-0812">Transmembrane</keyword>
<dbReference type="GO" id="GO:0005304">
    <property type="term" value="F:L-valine transmembrane transporter activity"/>
    <property type="evidence" value="ECO:0007669"/>
    <property type="project" value="TreeGrafter"/>
</dbReference>
<dbReference type="GO" id="GO:0015188">
    <property type="term" value="F:L-isoleucine transmembrane transporter activity"/>
    <property type="evidence" value="ECO:0007669"/>
    <property type="project" value="TreeGrafter"/>
</dbReference>
<evidence type="ECO:0000313" key="11">
    <source>
        <dbReference type="Proteomes" id="UP000035996"/>
    </source>
</evidence>
<comment type="caution">
    <text evidence="9">Lacks conserved residue(s) required for the propagation of feature annotation.</text>
</comment>
<keyword evidence="3 9" id="KW-0813">Transport</keyword>
<sequence length="91" mass="9900">MPVLIAIYPVAIVLIFLTFINYAIPVHTYVYRGAILLTILISIPNAIEGAGLVEFGFLHALPLDSEGVGWLIPAVAGGMIGFIMLQYKQKK</sequence>
<evidence type="ECO:0000256" key="4">
    <source>
        <dbReference type="ARBA" id="ARBA00022475"/>
    </source>
</evidence>
<organism evidence="10 11">
    <name type="scientific">Guptibacillus hwajinpoensis</name>
    <dbReference type="NCBI Taxonomy" id="208199"/>
    <lineage>
        <taxon>Bacteria</taxon>
        <taxon>Bacillati</taxon>
        <taxon>Bacillota</taxon>
        <taxon>Bacilli</taxon>
        <taxon>Bacillales</taxon>
        <taxon>Guptibacillaceae</taxon>
        <taxon>Guptibacillus</taxon>
    </lineage>
</organism>
<dbReference type="Proteomes" id="UP000035996">
    <property type="component" value="Unassembled WGS sequence"/>
</dbReference>
<feature type="transmembrane region" description="Helical" evidence="9">
    <location>
        <begin position="67"/>
        <end position="85"/>
    </location>
</feature>
<dbReference type="GO" id="GO:0015820">
    <property type="term" value="P:L-leucine transport"/>
    <property type="evidence" value="ECO:0007669"/>
    <property type="project" value="TreeGrafter"/>
</dbReference>
<keyword evidence="6 9" id="KW-0029">Amino-acid transport</keyword>
<evidence type="ECO:0000256" key="3">
    <source>
        <dbReference type="ARBA" id="ARBA00022448"/>
    </source>
</evidence>
<evidence type="ECO:0000256" key="2">
    <source>
        <dbReference type="ARBA" id="ARBA00008540"/>
    </source>
</evidence>
<feature type="transmembrane region" description="Helical" evidence="9">
    <location>
        <begin position="6"/>
        <end position="24"/>
    </location>
</feature>
<dbReference type="Pfam" id="PF05525">
    <property type="entry name" value="Branch_AA_trans"/>
    <property type="match status" value="1"/>
</dbReference>
<dbReference type="OrthoDB" id="9783920at2"/>
<comment type="caution">
    <text evidence="10">The sequence shown here is derived from an EMBL/GenBank/DDBJ whole genome shotgun (WGS) entry which is preliminary data.</text>
</comment>
<dbReference type="AlphaFoldDB" id="A0A0J6CXI5"/>
<evidence type="ECO:0000256" key="7">
    <source>
        <dbReference type="ARBA" id="ARBA00022989"/>
    </source>
</evidence>
<accession>A0A0J6CXI5</accession>
<comment type="similarity">
    <text evidence="2 9">Belongs to the branched chain amino acid transporter family.</text>
</comment>
<keyword evidence="4" id="KW-1003">Cell membrane</keyword>
<evidence type="ECO:0000256" key="1">
    <source>
        <dbReference type="ARBA" id="ARBA00004651"/>
    </source>
</evidence>
<gene>
    <name evidence="10" type="ORF">AB986_12500</name>
</gene>
<evidence type="ECO:0000256" key="6">
    <source>
        <dbReference type="ARBA" id="ARBA00022970"/>
    </source>
</evidence>
<proteinExistence type="inferred from homology"/>
<dbReference type="RefSeq" id="WP_048311465.1">
    <property type="nucleotide sequence ID" value="NZ_CP119526.1"/>
</dbReference>
<dbReference type="PANTHER" id="PTHR30588">
    <property type="entry name" value="BRANCHED-CHAIN AMINO ACID TRANSPORT SYSTEM 2 CARRIER PROTEIN"/>
    <property type="match status" value="1"/>
</dbReference>
<keyword evidence="7 9" id="KW-1133">Transmembrane helix</keyword>
<dbReference type="GO" id="GO:0005886">
    <property type="term" value="C:plasma membrane"/>
    <property type="evidence" value="ECO:0007669"/>
    <property type="project" value="UniProtKB-SubCell"/>
</dbReference>
<name>A0A0J6CXI5_9BACL</name>
<evidence type="ECO:0000313" key="10">
    <source>
        <dbReference type="EMBL" id="KMM36754.1"/>
    </source>
</evidence>
<dbReference type="GO" id="GO:0015818">
    <property type="term" value="P:isoleucine transport"/>
    <property type="evidence" value="ECO:0007669"/>
    <property type="project" value="TreeGrafter"/>
</dbReference>
<dbReference type="PANTHER" id="PTHR30588:SF8">
    <property type="entry name" value="BRANCHED-CHAIN AMINO ACID PERMEASE BRAB"/>
    <property type="match status" value="1"/>
</dbReference>
<dbReference type="PATRIC" id="fig|157733.3.peg.531"/>
<dbReference type="InterPro" id="IPR004685">
    <property type="entry name" value="Brnchd-chn_aa_trnsp_Livcs"/>
</dbReference>
<feature type="transmembrane region" description="Helical" evidence="9">
    <location>
        <begin position="29"/>
        <end position="47"/>
    </location>
</feature>
<evidence type="ECO:0000256" key="8">
    <source>
        <dbReference type="ARBA" id="ARBA00023136"/>
    </source>
</evidence>
<keyword evidence="8 9" id="KW-0472">Membrane</keyword>
<comment type="subcellular location">
    <subcellularLocation>
        <location evidence="1 9">Cell membrane</location>
        <topology evidence="1 9">Multi-pass membrane protein</topology>
    </subcellularLocation>
</comment>
<reference evidence="10" key="1">
    <citation type="submission" date="2015-06" db="EMBL/GenBank/DDBJ databases">
        <authorList>
            <person name="Liu B."/>
            <person name="Wang J."/>
            <person name="Zhu Y."/>
            <person name="Liu G."/>
            <person name="Chen Q."/>
            <person name="Zheng C."/>
            <person name="Che J."/>
            <person name="Ge C."/>
            <person name="Shi H."/>
            <person name="Pan Z."/>
            <person name="Liu X."/>
        </authorList>
    </citation>
    <scope>NUCLEOTIDE SEQUENCE [LARGE SCALE GENOMIC DNA]</scope>
    <source>
        <strain evidence="10">DSM 16346</strain>
    </source>
</reference>
<comment type="function">
    <text evidence="9">Component of the transport system for branched-chain amino acids.</text>
</comment>
<evidence type="ECO:0000256" key="9">
    <source>
        <dbReference type="RuleBase" id="RU362122"/>
    </source>
</evidence>
<protein>
    <recommendedName>
        <fullName evidence="9">Branched-chain amino acid transport system carrier protein</fullName>
    </recommendedName>
</protein>
<dbReference type="EMBL" id="LELK01000004">
    <property type="protein sequence ID" value="KMM36754.1"/>
    <property type="molecule type" value="Genomic_DNA"/>
</dbReference>
<dbReference type="GO" id="GO:0015190">
    <property type="term" value="F:L-leucine transmembrane transporter activity"/>
    <property type="evidence" value="ECO:0007669"/>
    <property type="project" value="TreeGrafter"/>
</dbReference>
<keyword evidence="11" id="KW-1185">Reference proteome</keyword>